<dbReference type="OrthoDB" id="2297359at2"/>
<organism evidence="1 2">
    <name type="scientific">Liquorilactobacillus oeni DSM 19972</name>
    <dbReference type="NCBI Taxonomy" id="1423777"/>
    <lineage>
        <taxon>Bacteria</taxon>
        <taxon>Bacillati</taxon>
        <taxon>Bacillota</taxon>
        <taxon>Bacilli</taxon>
        <taxon>Lactobacillales</taxon>
        <taxon>Lactobacillaceae</taxon>
        <taxon>Liquorilactobacillus</taxon>
    </lineage>
</organism>
<dbReference type="STRING" id="1423777.FD46_GL000792"/>
<dbReference type="EMBL" id="AZEH01000025">
    <property type="protein sequence ID" value="KRL05386.1"/>
    <property type="molecule type" value="Genomic_DNA"/>
</dbReference>
<protein>
    <submittedName>
        <fullName evidence="1">Uncharacterized protein</fullName>
    </submittedName>
</protein>
<keyword evidence="2" id="KW-1185">Reference proteome</keyword>
<proteinExistence type="predicted"/>
<dbReference type="PATRIC" id="fig|1423777.3.peg.816"/>
<accession>A0A0R1MJN0</accession>
<sequence>MDNTVIEKTEARAGKNTEWRLSNSANGHFLDVIFNKDIEEAMKRQRNFSFNRFESEQLNNLRSLVEGLDHNYKLVLDKKTIGSDYMPLAGSDAKPLLTALPE</sequence>
<dbReference type="Proteomes" id="UP000051686">
    <property type="component" value="Unassembled WGS sequence"/>
</dbReference>
<comment type="caution">
    <text evidence="1">The sequence shown here is derived from an EMBL/GenBank/DDBJ whole genome shotgun (WGS) entry which is preliminary data.</text>
</comment>
<gene>
    <name evidence="1" type="ORF">FD46_GL000792</name>
</gene>
<evidence type="ECO:0000313" key="2">
    <source>
        <dbReference type="Proteomes" id="UP000051686"/>
    </source>
</evidence>
<evidence type="ECO:0000313" key="1">
    <source>
        <dbReference type="EMBL" id="KRL05386.1"/>
    </source>
</evidence>
<reference evidence="1 2" key="1">
    <citation type="journal article" date="2015" name="Genome Announc.">
        <title>Expanding the biotechnology potential of lactobacilli through comparative genomics of 213 strains and associated genera.</title>
        <authorList>
            <person name="Sun Z."/>
            <person name="Harris H.M."/>
            <person name="McCann A."/>
            <person name="Guo C."/>
            <person name="Argimon S."/>
            <person name="Zhang W."/>
            <person name="Yang X."/>
            <person name="Jeffery I.B."/>
            <person name="Cooney J.C."/>
            <person name="Kagawa T.F."/>
            <person name="Liu W."/>
            <person name="Song Y."/>
            <person name="Salvetti E."/>
            <person name="Wrobel A."/>
            <person name="Rasinkangas P."/>
            <person name="Parkhill J."/>
            <person name="Rea M.C."/>
            <person name="O'Sullivan O."/>
            <person name="Ritari J."/>
            <person name="Douillard F.P."/>
            <person name="Paul Ross R."/>
            <person name="Yang R."/>
            <person name="Briner A.E."/>
            <person name="Felis G.E."/>
            <person name="de Vos W.M."/>
            <person name="Barrangou R."/>
            <person name="Klaenhammer T.R."/>
            <person name="Caufield P.W."/>
            <person name="Cui Y."/>
            <person name="Zhang H."/>
            <person name="O'Toole P.W."/>
        </authorList>
    </citation>
    <scope>NUCLEOTIDE SEQUENCE [LARGE SCALE GENOMIC DNA]</scope>
    <source>
        <strain evidence="1 2">DSM 19972</strain>
    </source>
</reference>
<dbReference type="AlphaFoldDB" id="A0A0R1MJN0"/>
<name>A0A0R1MJN0_9LACO</name>
<dbReference type="RefSeq" id="WP_057895734.1">
    <property type="nucleotide sequence ID" value="NZ_AZEH01000025.1"/>
</dbReference>